<accession>A0A5D2A3E9</accession>
<keyword evidence="4" id="KW-1185">Reference proteome</keyword>
<gene>
    <name evidence="3" type="ORF">ES288_D13G228300v1</name>
</gene>
<evidence type="ECO:0000313" key="3">
    <source>
        <dbReference type="EMBL" id="TYG38498.1"/>
    </source>
</evidence>
<feature type="domain" description="Ty3 transposon capsid-like protein" evidence="2">
    <location>
        <begin position="111"/>
        <end position="233"/>
    </location>
</feature>
<proteinExistence type="predicted"/>
<reference evidence="3 4" key="1">
    <citation type="submission" date="2019-06" db="EMBL/GenBank/DDBJ databases">
        <title>WGS assembly of Gossypium darwinii.</title>
        <authorList>
            <person name="Chen Z.J."/>
            <person name="Sreedasyam A."/>
            <person name="Ando A."/>
            <person name="Song Q."/>
            <person name="De L."/>
            <person name="Hulse-Kemp A."/>
            <person name="Ding M."/>
            <person name="Ye W."/>
            <person name="Kirkbride R."/>
            <person name="Jenkins J."/>
            <person name="Plott C."/>
            <person name="Lovell J."/>
            <person name="Lin Y.-M."/>
            <person name="Vaughn R."/>
            <person name="Liu B."/>
            <person name="Li W."/>
            <person name="Simpson S."/>
            <person name="Scheffler B."/>
            <person name="Saski C."/>
            <person name="Grover C."/>
            <person name="Hu G."/>
            <person name="Conover J."/>
            <person name="Carlson J."/>
            <person name="Shu S."/>
            <person name="Boston L."/>
            <person name="Williams M."/>
            <person name="Peterson D."/>
            <person name="Mcgee K."/>
            <person name="Jones D."/>
            <person name="Wendel J."/>
            <person name="Stelly D."/>
            <person name="Grimwood J."/>
            <person name="Schmutz J."/>
        </authorList>
    </citation>
    <scope>NUCLEOTIDE SEQUENCE [LARGE SCALE GENOMIC DNA]</scope>
    <source>
        <strain evidence="3">1808015.09</strain>
    </source>
</reference>
<protein>
    <recommendedName>
        <fullName evidence="2">Ty3 transposon capsid-like protein domain-containing protein</fullName>
    </recommendedName>
</protein>
<evidence type="ECO:0000256" key="1">
    <source>
        <dbReference type="SAM" id="MobiDB-lite"/>
    </source>
</evidence>
<feature type="region of interest" description="Disordered" evidence="1">
    <location>
        <begin position="58"/>
        <end position="79"/>
    </location>
</feature>
<dbReference type="Pfam" id="PF19259">
    <property type="entry name" value="Ty3_capsid"/>
    <property type="match status" value="1"/>
</dbReference>
<sequence length="376" mass="42159">MVEHQTRLRVLDDNIKSLTESQSSLSDSQIALRRDFDLLVTSFDEQKALLRELVSQRTSSQSSSPAPSPFSASQNPLGQHKPASVQLARFSGINPDRWLMQADRYFTFYNIKDEDRVTIASFYFDEAASDWYDWMFCNRQLAGWHAFSASLLARFGSRDLEEPEGLLAKLHQTTSVDAYRSEFEAVTNRAICLPAHFLVQCFISGLRSDIKHSVLIHRPTTLDDAMQLAQFYERRIILEKSPARPVPTLGTTKPLLPTHSFNPKVHPTASQPPTTQSTATLTIRRLTPSEAAQRRSKGLCYHCDEKYSWDHKCKSKPQLLLLENDSEPTEVNNPLLLPPPHGPGPELSSVDPSSPLQSAISYNALAGGCSVSTLRF</sequence>
<feature type="region of interest" description="Disordered" evidence="1">
    <location>
        <begin position="330"/>
        <end position="354"/>
    </location>
</feature>
<dbReference type="AlphaFoldDB" id="A0A5D2A3E9"/>
<organism evidence="3 4">
    <name type="scientific">Gossypium darwinii</name>
    <name type="common">Darwin's cotton</name>
    <name type="synonym">Gossypium barbadense var. darwinii</name>
    <dbReference type="NCBI Taxonomy" id="34276"/>
    <lineage>
        <taxon>Eukaryota</taxon>
        <taxon>Viridiplantae</taxon>
        <taxon>Streptophyta</taxon>
        <taxon>Embryophyta</taxon>
        <taxon>Tracheophyta</taxon>
        <taxon>Spermatophyta</taxon>
        <taxon>Magnoliopsida</taxon>
        <taxon>eudicotyledons</taxon>
        <taxon>Gunneridae</taxon>
        <taxon>Pentapetalae</taxon>
        <taxon>rosids</taxon>
        <taxon>malvids</taxon>
        <taxon>Malvales</taxon>
        <taxon>Malvaceae</taxon>
        <taxon>Malvoideae</taxon>
        <taxon>Gossypium</taxon>
    </lineage>
</organism>
<feature type="compositionally biased region" description="Low complexity" evidence="1">
    <location>
        <begin position="58"/>
        <end position="74"/>
    </location>
</feature>
<dbReference type="EMBL" id="CM017713">
    <property type="protein sequence ID" value="TYG38498.1"/>
    <property type="molecule type" value="Genomic_DNA"/>
</dbReference>
<dbReference type="InterPro" id="IPR045358">
    <property type="entry name" value="Ty3_capsid"/>
</dbReference>
<name>A0A5D2A3E9_GOSDA</name>
<dbReference type="Proteomes" id="UP000323506">
    <property type="component" value="Chromosome D13"/>
</dbReference>
<evidence type="ECO:0000313" key="4">
    <source>
        <dbReference type="Proteomes" id="UP000323506"/>
    </source>
</evidence>
<evidence type="ECO:0000259" key="2">
    <source>
        <dbReference type="Pfam" id="PF19259"/>
    </source>
</evidence>